<protein>
    <submittedName>
        <fullName evidence="1">Uncharacterized protein</fullName>
    </submittedName>
</protein>
<evidence type="ECO:0000313" key="2">
    <source>
        <dbReference type="Proteomes" id="UP000276133"/>
    </source>
</evidence>
<sequence>MHIGSDFSGKVCYLFLNHKAFETNWLLKTEHLELYTIGDIQNPIKLKANFLRRSCCFFCLLDLENEDSLKNLVETFNDLKILICDNKIKSPCLICTSGAFVFKLFVRELGQRIAGESNKW</sequence>
<proteinExistence type="predicted"/>
<accession>A0A3M7T2Q2</accession>
<evidence type="ECO:0000313" key="1">
    <source>
        <dbReference type="EMBL" id="RNA42311.1"/>
    </source>
</evidence>
<comment type="caution">
    <text evidence="1">The sequence shown here is derived from an EMBL/GenBank/DDBJ whole genome shotgun (WGS) entry which is preliminary data.</text>
</comment>
<reference evidence="1 2" key="1">
    <citation type="journal article" date="2018" name="Sci. Rep.">
        <title>Genomic signatures of local adaptation to the degree of environmental predictability in rotifers.</title>
        <authorList>
            <person name="Franch-Gras L."/>
            <person name="Hahn C."/>
            <person name="Garcia-Roger E.M."/>
            <person name="Carmona M.J."/>
            <person name="Serra M."/>
            <person name="Gomez A."/>
        </authorList>
    </citation>
    <scope>NUCLEOTIDE SEQUENCE [LARGE SCALE GENOMIC DNA]</scope>
    <source>
        <strain evidence="1">HYR1</strain>
    </source>
</reference>
<keyword evidence="2" id="KW-1185">Reference proteome</keyword>
<gene>
    <name evidence="1" type="ORF">BpHYR1_033544</name>
</gene>
<dbReference type="AlphaFoldDB" id="A0A3M7T2Q2"/>
<dbReference type="Proteomes" id="UP000276133">
    <property type="component" value="Unassembled WGS sequence"/>
</dbReference>
<dbReference type="EMBL" id="REGN01000385">
    <property type="protein sequence ID" value="RNA42311.1"/>
    <property type="molecule type" value="Genomic_DNA"/>
</dbReference>
<organism evidence="1 2">
    <name type="scientific">Brachionus plicatilis</name>
    <name type="common">Marine rotifer</name>
    <name type="synonym">Brachionus muelleri</name>
    <dbReference type="NCBI Taxonomy" id="10195"/>
    <lineage>
        <taxon>Eukaryota</taxon>
        <taxon>Metazoa</taxon>
        <taxon>Spiralia</taxon>
        <taxon>Gnathifera</taxon>
        <taxon>Rotifera</taxon>
        <taxon>Eurotatoria</taxon>
        <taxon>Monogononta</taxon>
        <taxon>Pseudotrocha</taxon>
        <taxon>Ploima</taxon>
        <taxon>Brachionidae</taxon>
        <taxon>Brachionus</taxon>
    </lineage>
</organism>
<name>A0A3M7T2Q2_BRAPC</name>